<protein>
    <submittedName>
        <fullName evidence="1">Uncharacterized protein</fullName>
    </submittedName>
</protein>
<accession>A0A7W9SXX9</accession>
<proteinExistence type="predicted"/>
<evidence type="ECO:0000313" key="1">
    <source>
        <dbReference type="EMBL" id="MBB6057761.1"/>
    </source>
</evidence>
<reference evidence="1 2" key="1">
    <citation type="submission" date="2020-08" db="EMBL/GenBank/DDBJ databases">
        <title>Genomic Encyclopedia of Type Strains, Phase IV (KMG-IV): sequencing the most valuable type-strain genomes for metagenomic binning, comparative biology and taxonomic classification.</title>
        <authorList>
            <person name="Goeker M."/>
        </authorList>
    </citation>
    <scope>NUCLEOTIDE SEQUENCE [LARGE SCALE GENOMIC DNA]</scope>
    <source>
        <strain evidence="1 2">DSM 26718</strain>
    </source>
</reference>
<dbReference type="RefSeq" id="WP_183402035.1">
    <property type="nucleotide sequence ID" value="NZ_JACHGG010000001.1"/>
</dbReference>
<sequence length="55" mass="5439">MDSAGDACGPLAPAPVAVAARLVFSRVVGRAAAEHQHETNWLGPFGLGLGVGPGS</sequence>
<organism evidence="1 2">
    <name type="scientific">Hymenobacter luteus</name>
    <dbReference type="NCBI Taxonomy" id="1411122"/>
    <lineage>
        <taxon>Bacteria</taxon>
        <taxon>Pseudomonadati</taxon>
        <taxon>Bacteroidota</taxon>
        <taxon>Cytophagia</taxon>
        <taxon>Cytophagales</taxon>
        <taxon>Hymenobacteraceae</taxon>
        <taxon>Hymenobacter</taxon>
    </lineage>
</organism>
<comment type="caution">
    <text evidence="1">The sequence shown here is derived from an EMBL/GenBank/DDBJ whole genome shotgun (WGS) entry which is preliminary data.</text>
</comment>
<dbReference type="EMBL" id="JACHGG010000001">
    <property type="protein sequence ID" value="MBB6057761.1"/>
    <property type="molecule type" value="Genomic_DNA"/>
</dbReference>
<keyword evidence="2" id="KW-1185">Reference proteome</keyword>
<dbReference type="Proteomes" id="UP000532746">
    <property type="component" value="Unassembled WGS sequence"/>
</dbReference>
<evidence type="ECO:0000313" key="2">
    <source>
        <dbReference type="Proteomes" id="UP000532746"/>
    </source>
</evidence>
<name>A0A7W9SXX9_9BACT</name>
<dbReference type="AlphaFoldDB" id="A0A7W9SXX9"/>
<gene>
    <name evidence="1" type="ORF">HNQ93_000591</name>
</gene>